<proteinExistence type="predicted"/>
<keyword evidence="1" id="KW-1133">Transmembrane helix</keyword>
<name>A0A3B1E779_9ZZZZ</name>
<sequence>MNNLAEKEDSPTTPPSRKVPVNRTAVGLIALGCLVASLGLLFFYPKDVMWRSGFTRIGLLMGAFWLALPTKKRDAAWVGVSLQTFGSIALALVAFFLKVPVLMILGAWGIWWVVQFILKPFPNRAGGSKK</sequence>
<keyword evidence="1" id="KW-0812">Transmembrane</keyword>
<dbReference type="EMBL" id="UOGL01000322">
    <property type="protein sequence ID" value="VAX39337.1"/>
    <property type="molecule type" value="Genomic_DNA"/>
</dbReference>
<dbReference type="AlphaFoldDB" id="A0A3B1E779"/>
<feature type="transmembrane region" description="Helical" evidence="1">
    <location>
        <begin position="102"/>
        <end position="121"/>
    </location>
</feature>
<protein>
    <submittedName>
        <fullName evidence="2">Uncharacterized protein</fullName>
    </submittedName>
</protein>
<gene>
    <name evidence="2" type="ORF">MNBD_PLANCTO02-1692</name>
</gene>
<feature type="transmembrane region" description="Helical" evidence="1">
    <location>
        <begin position="50"/>
        <end position="68"/>
    </location>
</feature>
<reference evidence="2" key="1">
    <citation type="submission" date="2018-06" db="EMBL/GenBank/DDBJ databases">
        <authorList>
            <person name="Zhirakovskaya E."/>
        </authorList>
    </citation>
    <scope>NUCLEOTIDE SEQUENCE</scope>
</reference>
<accession>A0A3B1E779</accession>
<evidence type="ECO:0000313" key="2">
    <source>
        <dbReference type="EMBL" id="VAX39337.1"/>
    </source>
</evidence>
<evidence type="ECO:0000256" key="1">
    <source>
        <dbReference type="SAM" id="Phobius"/>
    </source>
</evidence>
<keyword evidence="1" id="KW-0472">Membrane</keyword>
<feature type="transmembrane region" description="Helical" evidence="1">
    <location>
        <begin position="25"/>
        <end position="44"/>
    </location>
</feature>
<feature type="transmembrane region" description="Helical" evidence="1">
    <location>
        <begin position="75"/>
        <end position="96"/>
    </location>
</feature>
<organism evidence="2">
    <name type="scientific">hydrothermal vent metagenome</name>
    <dbReference type="NCBI Taxonomy" id="652676"/>
    <lineage>
        <taxon>unclassified sequences</taxon>
        <taxon>metagenomes</taxon>
        <taxon>ecological metagenomes</taxon>
    </lineage>
</organism>